<dbReference type="InterPro" id="IPR009450">
    <property type="entry name" value="Plno_GlcNAc_GPI2"/>
</dbReference>
<evidence type="ECO:0000256" key="1">
    <source>
        <dbReference type="ARBA" id="ARBA00004141"/>
    </source>
</evidence>
<evidence type="ECO:0000256" key="4">
    <source>
        <dbReference type="ARBA" id="ARBA00022502"/>
    </source>
</evidence>
<dbReference type="GO" id="GO:0006506">
    <property type="term" value="P:GPI anchor biosynthetic process"/>
    <property type="evidence" value="ECO:0007669"/>
    <property type="project" value="UniProtKB-KW"/>
</dbReference>
<comment type="caution">
    <text evidence="9">The sequence shown here is derived from an EMBL/GenBank/DDBJ whole genome shotgun (WGS) entry which is preliminary data.</text>
</comment>
<organism evidence="9 10">
    <name type="scientific">Lymnaea stagnalis</name>
    <name type="common">Great pond snail</name>
    <name type="synonym">Helix stagnalis</name>
    <dbReference type="NCBI Taxonomy" id="6523"/>
    <lineage>
        <taxon>Eukaryota</taxon>
        <taxon>Metazoa</taxon>
        <taxon>Spiralia</taxon>
        <taxon>Lophotrochozoa</taxon>
        <taxon>Mollusca</taxon>
        <taxon>Gastropoda</taxon>
        <taxon>Heterobranchia</taxon>
        <taxon>Euthyneura</taxon>
        <taxon>Panpulmonata</taxon>
        <taxon>Hygrophila</taxon>
        <taxon>Lymnaeoidea</taxon>
        <taxon>Lymnaeidae</taxon>
        <taxon>Lymnaea</taxon>
    </lineage>
</organism>
<evidence type="ECO:0000256" key="2">
    <source>
        <dbReference type="ARBA" id="ARBA00004687"/>
    </source>
</evidence>
<dbReference type="Pfam" id="PF06432">
    <property type="entry name" value="GPI2"/>
    <property type="match status" value="1"/>
</dbReference>
<dbReference type="EMBL" id="CAXITT010000237">
    <property type="protein sequence ID" value="CAL1536722.1"/>
    <property type="molecule type" value="Genomic_DNA"/>
</dbReference>
<keyword evidence="10" id="KW-1185">Reference proteome</keyword>
<keyword evidence="6 8" id="KW-1133">Transmembrane helix</keyword>
<accession>A0AAV2HRK6</accession>
<sequence length="101" mass="11946">MAAQRKWRKILYEKQSYPDNYVDRTFLEELRKNLDVQKHDYKTLVNESTNVTQQLSSIALFITMFFYMEDQTMSAQTLWLVMSTLSVIGYVVNMFITRGDG</sequence>
<evidence type="ECO:0000256" key="5">
    <source>
        <dbReference type="ARBA" id="ARBA00022692"/>
    </source>
</evidence>
<name>A0AAV2HRK6_LYMST</name>
<dbReference type="Proteomes" id="UP001497497">
    <property type="component" value="Unassembled WGS sequence"/>
</dbReference>
<comment type="similarity">
    <text evidence="3">Belongs to the PIGC family.</text>
</comment>
<evidence type="ECO:0000256" key="3">
    <source>
        <dbReference type="ARBA" id="ARBA00008321"/>
    </source>
</evidence>
<feature type="non-terminal residue" evidence="9">
    <location>
        <position position="101"/>
    </location>
</feature>
<feature type="transmembrane region" description="Helical" evidence="8">
    <location>
        <begin position="77"/>
        <end position="96"/>
    </location>
</feature>
<dbReference type="GO" id="GO:0000506">
    <property type="term" value="C:glycosylphosphatidylinositol-N-acetylglucosaminyltransferase (GPI-GnT) complex"/>
    <property type="evidence" value="ECO:0007669"/>
    <property type="project" value="TreeGrafter"/>
</dbReference>
<dbReference type="AlphaFoldDB" id="A0AAV2HRK6"/>
<proteinExistence type="inferred from homology"/>
<keyword evidence="4" id="KW-0337">GPI-anchor biosynthesis</keyword>
<comment type="subcellular location">
    <subcellularLocation>
        <location evidence="1">Membrane</location>
        <topology evidence="1">Multi-pass membrane protein</topology>
    </subcellularLocation>
</comment>
<keyword evidence="7 8" id="KW-0472">Membrane</keyword>
<evidence type="ECO:0000313" key="9">
    <source>
        <dbReference type="EMBL" id="CAL1536722.1"/>
    </source>
</evidence>
<evidence type="ECO:0000256" key="8">
    <source>
        <dbReference type="SAM" id="Phobius"/>
    </source>
</evidence>
<protein>
    <submittedName>
        <fullName evidence="9">Uncharacterized protein</fullName>
    </submittedName>
</protein>
<evidence type="ECO:0000256" key="7">
    <source>
        <dbReference type="ARBA" id="ARBA00023136"/>
    </source>
</evidence>
<comment type="pathway">
    <text evidence="2">Glycolipid biosynthesis; glycosylphosphatidylinositol-anchor biosynthesis.</text>
</comment>
<reference evidence="9 10" key="1">
    <citation type="submission" date="2024-04" db="EMBL/GenBank/DDBJ databases">
        <authorList>
            <consortium name="Genoscope - CEA"/>
            <person name="William W."/>
        </authorList>
    </citation>
    <scope>NUCLEOTIDE SEQUENCE [LARGE SCALE GENOMIC DNA]</scope>
</reference>
<evidence type="ECO:0000313" key="10">
    <source>
        <dbReference type="Proteomes" id="UP001497497"/>
    </source>
</evidence>
<dbReference type="PANTHER" id="PTHR12982:SF0">
    <property type="entry name" value="PHOSPHATIDYLINOSITOL N-ACETYLGLUCOSAMINYLTRANSFERASE SUBUNIT C"/>
    <property type="match status" value="1"/>
</dbReference>
<gene>
    <name evidence="9" type="ORF">GSLYS_00010635001</name>
</gene>
<dbReference type="PANTHER" id="PTHR12982">
    <property type="entry name" value="PHOSPHATIDYLINOSITOL GLYCAN, CLASS C"/>
    <property type="match status" value="1"/>
</dbReference>
<evidence type="ECO:0000256" key="6">
    <source>
        <dbReference type="ARBA" id="ARBA00022989"/>
    </source>
</evidence>
<keyword evidence="5 8" id="KW-0812">Transmembrane</keyword>